<evidence type="ECO:0000259" key="5">
    <source>
        <dbReference type="Pfam" id="PF05193"/>
    </source>
</evidence>
<evidence type="ECO:0000259" key="4">
    <source>
        <dbReference type="Pfam" id="PF00675"/>
    </source>
</evidence>
<comment type="caution">
    <text evidence="6">The sequence shown here is derived from an EMBL/GenBank/DDBJ whole genome shotgun (WGS) entry which is preliminary data.</text>
</comment>
<feature type="domain" description="Peptidase M16 C-terminal" evidence="5">
    <location>
        <begin position="192"/>
        <end position="366"/>
    </location>
</feature>
<dbReference type="EMBL" id="JRES01001641">
    <property type="protein sequence ID" value="KNC21296.1"/>
    <property type="molecule type" value="Genomic_DNA"/>
</dbReference>
<dbReference type="STRING" id="7375.A0A0L0BMM6"/>
<sequence length="444" mass="45604">MACNASKVPLLRVIAKRGYSATACPRPVGQAASVECKQLDNKVVVASAEAQLPVSRVSVVFRAGSRNETYDTQGASHMLRVAAGLTNKNSSGFAVTRNIQQKGGALTVTTDREVVAYTVETTANHLETGLRYLQDVIQPAFKPWELNDVLPLVKTQVANVPPQVRAVELLHKAAFRTGLGNSVYIPKFQIGKLSPETLLHYVANNCTAARCAVVGVGVDQTALVGFAQSLELASGGKSGSDSANYYGGDARKDTPGNVAHVAVAGLGGAVSNAKEALAFAVLQHAVGACPVTKRGAINGPFGKAVMSAVGDANVSFAALNASYADAGLFGFVVSTDAQHAGKAVEAVARALKSGSVSSDDVNRGKALLKAAVLEAYATDSSLIGEMGLQAVLTQQVQSADALVSAIDGVSLQDVQQAAKKAGSSKLSVGAVGNLANVPYASDLA</sequence>
<dbReference type="Pfam" id="PF00675">
    <property type="entry name" value="Peptidase_M16"/>
    <property type="match status" value="1"/>
</dbReference>
<dbReference type="Proteomes" id="UP000037069">
    <property type="component" value="Unassembled WGS sequence"/>
</dbReference>
<evidence type="ECO:0000256" key="1">
    <source>
        <dbReference type="ARBA" id="ARBA00004173"/>
    </source>
</evidence>
<dbReference type="SUPFAM" id="SSF63411">
    <property type="entry name" value="LuxS/MPP-like metallohydrolase"/>
    <property type="match status" value="2"/>
</dbReference>
<evidence type="ECO:0000313" key="7">
    <source>
        <dbReference type="Proteomes" id="UP000037069"/>
    </source>
</evidence>
<gene>
    <name evidence="6" type="ORF">FF38_08412</name>
</gene>
<dbReference type="GO" id="GO:0046872">
    <property type="term" value="F:metal ion binding"/>
    <property type="evidence" value="ECO:0007669"/>
    <property type="project" value="InterPro"/>
</dbReference>
<comment type="subcellular location">
    <subcellularLocation>
        <location evidence="1">Mitochondrion</location>
    </subcellularLocation>
</comment>
<dbReference type="GO" id="GO:0005739">
    <property type="term" value="C:mitochondrion"/>
    <property type="evidence" value="ECO:0007669"/>
    <property type="project" value="UniProtKB-SubCell"/>
</dbReference>
<dbReference type="InterPro" id="IPR011765">
    <property type="entry name" value="Pept_M16_N"/>
</dbReference>
<reference evidence="6 7" key="1">
    <citation type="journal article" date="2015" name="Nat. Commun.">
        <title>Lucilia cuprina genome unlocks parasitic fly biology to underpin future interventions.</title>
        <authorList>
            <person name="Anstead C.A."/>
            <person name="Korhonen P.K."/>
            <person name="Young N.D."/>
            <person name="Hall R.S."/>
            <person name="Jex A.R."/>
            <person name="Murali S.C."/>
            <person name="Hughes D.S."/>
            <person name="Lee S.F."/>
            <person name="Perry T."/>
            <person name="Stroehlein A.J."/>
            <person name="Ansell B.R."/>
            <person name="Breugelmans B."/>
            <person name="Hofmann A."/>
            <person name="Qu J."/>
            <person name="Dugan S."/>
            <person name="Lee S.L."/>
            <person name="Chao H."/>
            <person name="Dinh H."/>
            <person name="Han Y."/>
            <person name="Doddapaneni H.V."/>
            <person name="Worley K.C."/>
            <person name="Muzny D.M."/>
            <person name="Ioannidis P."/>
            <person name="Waterhouse R.M."/>
            <person name="Zdobnov E.M."/>
            <person name="James P.J."/>
            <person name="Bagnall N.H."/>
            <person name="Kotze A.C."/>
            <person name="Gibbs R.A."/>
            <person name="Richards S."/>
            <person name="Batterham P."/>
            <person name="Gasser R.B."/>
        </authorList>
    </citation>
    <scope>NUCLEOTIDE SEQUENCE [LARGE SCALE GENOMIC DNA]</scope>
    <source>
        <strain evidence="6 7">LS</strain>
        <tissue evidence="6">Full body</tissue>
    </source>
</reference>
<dbReference type="FunFam" id="3.30.830.10:FF:000021">
    <property type="entry name" value="Cytochrome b-c1 complex subunit 2"/>
    <property type="match status" value="1"/>
</dbReference>
<dbReference type="PANTHER" id="PTHR11851:SF226">
    <property type="entry name" value="CYTOCHROME B-C1 COMPLEX SUBUNIT 2, MITOCHONDRIAL"/>
    <property type="match status" value="1"/>
</dbReference>
<dbReference type="Pfam" id="PF05193">
    <property type="entry name" value="Peptidase_M16_C"/>
    <property type="match status" value="1"/>
</dbReference>
<accession>A0A0L0BMM6</accession>
<dbReference type="InterPro" id="IPR011249">
    <property type="entry name" value="Metalloenz_LuxS/M16"/>
</dbReference>
<proteinExistence type="predicted"/>
<dbReference type="InterPro" id="IPR007863">
    <property type="entry name" value="Peptidase_M16_C"/>
</dbReference>
<evidence type="ECO:0008006" key="8">
    <source>
        <dbReference type="Google" id="ProtNLM"/>
    </source>
</evidence>
<protein>
    <recommendedName>
        <fullName evidence="8">Cytochrome b-c1 complex subunit 2, mitochondrial</fullName>
    </recommendedName>
</protein>
<dbReference type="InterPro" id="IPR050361">
    <property type="entry name" value="MPP/UQCRC_Complex"/>
</dbReference>
<dbReference type="OMA" id="APKFALY"/>
<evidence type="ECO:0000313" key="6">
    <source>
        <dbReference type="EMBL" id="KNC21296.1"/>
    </source>
</evidence>
<dbReference type="OrthoDB" id="6369905at2759"/>
<dbReference type="PANTHER" id="PTHR11851">
    <property type="entry name" value="METALLOPROTEASE"/>
    <property type="match status" value="1"/>
</dbReference>
<dbReference type="Gene3D" id="3.30.830.10">
    <property type="entry name" value="Metalloenzyme, LuxS/M16 peptidase-like"/>
    <property type="match status" value="2"/>
</dbReference>
<dbReference type="FunFam" id="3.30.830.10:FF:000039">
    <property type="entry name" value="Ubiquinol-cytochrome c reductase core subunit 2"/>
    <property type="match status" value="1"/>
</dbReference>
<evidence type="ECO:0000256" key="2">
    <source>
        <dbReference type="ARBA" id="ARBA00022946"/>
    </source>
</evidence>
<keyword evidence="7" id="KW-1185">Reference proteome</keyword>
<dbReference type="GO" id="GO:0016020">
    <property type="term" value="C:membrane"/>
    <property type="evidence" value="ECO:0007669"/>
    <property type="project" value="UniProtKB-ARBA"/>
</dbReference>
<dbReference type="AlphaFoldDB" id="A0A0L0BMM6"/>
<organism evidence="6 7">
    <name type="scientific">Lucilia cuprina</name>
    <name type="common">Green bottle fly</name>
    <name type="synonym">Australian sheep blowfly</name>
    <dbReference type="NCBI Taxonomy" id="7375"/>
    <lineage>
        <taxon>Eukaryota</taxon>
        <taxon>Metazoa</taxon>
        <taxon>Ecdysozoa</taxon>
        <taxon>Arthropoda</taxon>
        <taxon>Hexapoda</taxon>
        <taxon>Insecta</taxon>
        <taxon>Pterygota</taxon>
        <taxon>Neoptera</taxon>
        <taxon>Endopterygota</taxon>
        <taxon>Diptera</taxon>
        <taxon>Brachycera</taxon>
        <taxon>Muscomorpha</taxon>
        <taxon>Oestroidea</taxon>
        <taxon>Calliphoridae</taxon>
        <taxon>Luciliinae</taxon>
        <taxon>Lucilia</taxon>
    </lineage>
</organism>
<keyword evidence="2" id="KW-0809">Transit peptide</keyword>
<keyword evidence="3" id="KW-0496">Mitochondrion</keyword>
<evidence type="ECO:0000256" key="3">
    <source>
        <dbReference type="ARBA" id="ARBA00023128"/>
    </source>
</evidence>
<feature type="domain" description="Peptidase M16 N-terminal" evidence="4">
    <location>
        <begin position="45"/>
        <end position="186"/>
    </location>
</feature>
<name>A0A0L0BMM6_LUCCU</name>